<dbReference type="Proteomes" id="UP000469545">
    <property type="component" value="Unassembled WGS sequence"/>
</dbReference>
<dbReference type="EMBL" id="JAAGMB010000637">
    <property type="protein sequence ID" value="NEB20458.1"/>
    <property type="molecule type" value="Genomic_DNA"/>
</dbReference>
<keyword evidence="1" id="KW-0378">Hydrolase</keyword>
<protein>
    <submittedName>
        <fullName evidence="1">Endonuclease</fullName>
    </submittedName>
</protein>
<evidence type="ECO:0000313" key="2">
    <source>
        <dbReference type="Proteomes" id="UP000469545"/>
    </source>
</evidence>
<comment type="caution">
    <text evidence="1">The sequence shown here is derived from an EMBL/GenBank/DDBJ whole genome shotgun (WGS) entry which is preliminary data.</text>
</comment>
<accession>A0A6N9USA9</accession>
<proteinExistence type="predicted"/>
<dbReference type="GO" id="GO:0004519">
    <property type="term" value="F:endonuclease activity"/>
    <property type="evidence" value="ECO:0007669"/>
    <property type="project" value="UniProtKB-KW"/>
</dbReference>
<evidence type="ECO:0000313" key="1">
    <source>
        <dbReference type="EMBL" id="NEB20458.1"/>
    </source>
</evidence>
<keyword evidence="1" id="KW-0255">Endonuclease</keyword>
<keyword evidence="2" id="KW-1185">Reference proteome</keyword>
<organism evidence="1 2">
    <name type="scientific">Streptomyces coelicoflavus</name>
    <dbReference type="NCBI Taxonomy" id="285562"/>
    <lineage>
        <taxon>Bacteria</taxon>
        <taxon>Bacillati</taxon>
        <taxon>Actinomycetota</taxon>
        <taxon>Actinomycetes</taxon>
        <taxon>Kitasatosporales</taxon>
        <taxon>Streptomycetaceae</taxon>
        <taxon>Streptomyces</taxon>
    </lineage>
</organism>
<dbReference type="AlphaFoldDB" id="A0A6N9USA9"/>
<name>A0A6N9USA9_9ACTN</name>
<keyword evidence="1" id="KW-0540">Nuclease</keyword>
<reference evidence="1 2" key="1">
    <citation type="submission" date="2020-01" db="EMBL/GenBank/DDBJ databases">
        <title>Insect and environment-associated Actinomycetes.</title>
        <authorList>
            <person name="Currrie C."/>
            <person name="Chevrette M."/>
            <person name="Carlson C."/>
            <person name="Stubbendieck R."/>
            <person name="Wendt-Pienkowski E."/>
        </authorList>
    </citation>
    <scope>NUCLEOTIDE SEQUENCE [LARGE SCALE GENOMIC DNA]</scope>
    <source>
        <strain evidence="1 2">SID14172</strain>
    </source>
</reference>
<sequence>PGGLGRVLAVRRAGAGPVDGVWPSDHAAVVADLAADGTVPAPASGPGRPGW</sequence>
<gene>
    <name evidence="1" type="ORF">G3I46_28845</name>
</gene>
<feature type="non-terminal residue" evidence="1">
    <location>
        <position position="1"/>
    </location>
</feature>